<dbReference type="GO" id="GO:0015074">
    <property type="term" value="P:DNA integration"/>
    <property type="evidence" value="ECO:0007669"/>
    <property type="project" value="InterPro"/>
</dbReference>
<evidence type="ECO:0000313" key="2">
    <source>
        <dbReference type="EMBL" id="SFH54744.1"/>
    </source>
</evidence>
<dbReference type="InterPro" id="IPR024064">
    <property type="entry name" value="FdhE-like_sf"/>
</dbReference>
<dbReference type="SUPFAM" id="SSF53098">
    <property type="entry name" value="Ribonuclease H-like"/>
    <property type="match status" value="1"/>
</dbReference>
<dbReference type="AlphaFoldDB" id="A0A1I3AXJ5"/>
<dbReference type="Proteomes" id="UP000199287">
    <property type="component" value="Unassembled WGS sequence"/>
</dbReference>
<dbReference type="STRING" id="69895.SAMN05192551_101461"/>
<feature type="domain" description="Integrase catalytic" evidence="1">
    <location>
        <begin position="199"/>
        <end position="371"/>
    </location>
</feature>
<sequence>MKRRKPSTVPVKSVCPRCGAPHGYLYDNDGGRGQLACKVCGTCFSRDGVSFKSFRILCPYCGRVLDLKHRRKAFNVHACPNQQCPYYLNALAALSAADRAEYREHPYRFKLRYRYREFLVNFFKMDLYSLPKGAASLQFRKFSPHVMGLCLTYLVNCNLSTRVTARILKEVHQVSISHTQVASYAKTAALVLKPFVDGYDYQPSFSLVADETYIRIRGVQSYVWFVLDGVKRSILGYTVSSSRDLTACMKTLRMAFDKFGAFPNHMVQLVSDGYPVYQLAQIEFFKNNKFFELVQVFGLTNDDPISTAFRPFKQLVERFNRIFKSAYRITGGYKSDVGSDIHVALFVAFYNFLRPHGANRHQPLHSLPQLEGLETMPAKWQHLILMAQQQLLQDQSSA</sequence>
<dbReference type="InterPro" id="IPR001584">
    <property type="entry name" value="Integrase_cat-core"/>
</dbReference>
<dbReference type="Gene3D" id="3.30.420.10">
    <property type="entry name" value="Ribonuclease H-like superfamily/Ribonuclease H"/>
    <property type="match status" value="1"/>
</dbReference>
<name>A0A1I3AXJ5_9FIRM</name>
<evidence type="ECO:0000259" key="1">
    <source>
        <dbReference type="PROSITE" id="PS50994"/>
    </source>
</evidence>
<protein>
    <submittedName>
        <fullName evidence="2">Transposase (Or an inactivated derivative)</fullName>
    </submittedName>
</protein>
<gene>
    <name evidence="2" type="ORF">SAMN05192551_101461</name>
</gene>
<dbReference type="SUPFAM" id="SSF144020">
    <property type="entry name" value="FdhE-like"/>
    <property type="match status" value="1"/>
</dbReference>
<dbReference type="OrthoDB" id="1376408at2"/>
<keyword evidence="3" id="KW-1185">Reference proteome</keyword>
<evidence type="ECO:0000313" key="3">
    <source>
        <dbReference type="Proteomes" id="UP000199287"/>
    </source>
</evidence>
<dbReference type="PROSITE" id="PS50994">
    <property type="entry name" value="INTEGRASE"/>
    <property type="match status" value="1"/>
</dbReference>
<dbReference type="InterPro" id="IPR036397">
    <property type="entry name" value="RNaseH_sf"/>
</dbReference>
<proteinExistence type="predicted"/>
<reference evidence="3" key="1">
    <citation type="submission" date="2016-10" db="EMBL/GenBank/DDBJ databases">
        <authorList>
            <person name="Varghese N."/>
            <person name="Submissions S."/>
        </authorList>
    </citation>
    <scope>NUCLEOTIDE SEQUENCE [LARGE SCALE GENOMIC DNA]</scope>
    <source>
        <strain evidence="3">Z-7934</strain>
    </source>
</reference>
<dbReference type="RefSeq" id="WP_143091993.1">
    <property type="nucleotide sequence ID" value="NZ_FOQA01000001.1"/>
</dbReference>
<accession>A0A1I3AXJ5</accession>
<dbReference type="InterPro" id="IPR032874">
    <property type="entry name" value="DDE_dom"/>
</dbReference>
<dbReference type="EMBL" id="FOQA01000001">
    <property type="protein sequence ID" value="SFH54744.1"/>
    <property type="molecule type" value="Genomic_DNA"/>
</dbReference>
<dbReference type="InterPro" id="IPR012337">
    <property type="entry name" value="RNaseH-like_sf"/>
</dbReference>
<dbReference type="GO" id="GO:0003676">
    <property type="term" value="F:nucleic acid binding"/>
    <property type="evidence" value="ECO:0007669"/>
    <property type="project" value="InterPro"/>
</dbReference>
<dbReference type="Pfam" id="PF13610">
    <property type="entry name" value="DDE_Tnp_IS240"/>
    <property type="match status" value="1"/>
</dbReference>
<organism evidence="2 3">
    <name type="scientific">Tindallia magadiensis</name>
    <dbReference type="NCBI Taxonomy" id="69895"/>
    <lineage>
        <taxon>Bacteria</taxon>
        <taxon>Bacillati</taxon>
        <taxon>Bacillota</taxon>
        <taxon>Clostridia</taxon>
        <taxon>Peptostreptococcales</taxon>
        <taxon>Tindalliaceae</taxon>
        <taxon>Tindallia</taxon>
    </lineage>
</organism>